<dbReference type="EMBL" id="GL447394">
    <property type="protein sequence ID" value="EFN86479.1"/>
    <property type="molecule type" value="Genomic_DNA"/>
</dbReference>
<name>E2BCU8_HARSA</name>
<evidence type="ECO:0000313" key="2">
    <source>
        <dbReference type="Proteomes" id="UP000008237"/>
    </source>
</evidence>
<dbReference type="InParanoid" id="E2BCU8"/>
<gene>
    <name evidence="1" type="ORF">EAI_03915</name>
</gene>
<evidence type="ECO:0000313" key="1">
    <source>
        <dbReference type="EMBL" id="EFN86479.1"/>
    </source>
</evidence>
<protein>
    <submittedName>
        <fullName evidence="1">Uncharacterized protein</fullName>
    </submittedName>
</protein>
<accession>E2BCU8</accession>
<sequence length="47" mass="5283">MTAKKHSLIDKGVILQGYMYKVSIKSSLNLGNGFKYGKIFRTKVVGY</sequence>
<proteinExistence type="predicted"/>
<reference evidence="1 2" key="1">
    <citation type="journal article" date="2010" name="Science">
        <title>Genomic comparison of the ants Camponotus floridanus and Harpegnathos saltator.</title>
        <authorList>
            <person name="Bonasio R."/>
            <person name="Zhang G."/>
            <person name="Ye C."/>
            <person name="Mutti N.S."/>
            <person name="Fang X."/>
            <person name="Qin N."/>
            <person name="Donahue G."/>
            <person name="Yang P."/>
            <person name="Li Q."/>
            <person name="Li C."/>
            <person name="Zhang P."/>
            <person name="Huang Z."/>
            <person name="Berger S.L."/>
            <person name="Reinberg D."/>
            <person name="Wang J."/>
            <person name="Liebig J."/>
        </authorList>
    </citation>
    <scope>NUCLEOTIDE SEQUENCE [LARGE SCALE GENOMIC DNA]</scope>
    <source>
        <strain evidence="1 2">R22 G/1</strain>
    </source>
</reference>
<organism evidence="2">
    <name type="scientific">Harpegnathos saltator</name>
    <name type="common">Jerdon's jumping ant</name>
    <dbReference type="NCBI Taxonomy" id="610380"/>
    <lineage>
        <taxon>Eukaryota</taxon>
        <taxon>Metazoa</taxon>
        <taxon>Ecdysozoa</taxon>
        <taxon>Arthropoda</taxon>
        <taxon>Hexapoda</taxon>
        <taxon>Insecta</taxon>
        <taxon>Pterygota</taxon>
        <taxon>Neoptera</taxon>
        <taxon>Endopterygota</taxon>
        <taxon>Hymenoptera</taxon>
        <taxon>Apocrita</taxon>
        <taxon>Aculeata</taxon>
        <taxon>Formicoidea</taxon>
        <taxon>Formicidae</taxon>
        <taxon>Ponerinae</taxon>
        <taxon>Ponerini</taxon>
        <taxon>Harpegnathos</taxon>
    </lineage>
</organism>
<dbReference type="AlphaFoldDB" id="E2BCU8"/>
<keyword evidence="2" id="KW-1185">Reference proteome</keyword>
<dbReference type="Proteomes" id="UP000008237">
    <property type="component" value="Unassembled WGS sequence"/>
</dbReference>